<feature type="compositionally biased region" description="Polar residues" evidence="1">
    <location>
        <begin position="103"/>
        <end position="118"/>
    </location>
</feature>
<evidence type="ECO:0000256" key="1">
    <source>
        <dbReference type="SAM" id="MobiDB-lite"/>
    </source>
</evidence>
<reference evidence="3" key="1">
    <citation type="journal article" date="2011" name="MBio">
        <title>Novel metabolic attributes of the genus Cyanothece, comprising a group of unicellular nitrogen-fixing Cyanobacteria.</title>
        <authorList>
            <person name="Bandyopadhyay A."/>
            <person name="Elvitigala T."/>
            <person name="Welsh E."/>
            <person name="Stockel J."/>
            <person name="Liberton M."/>
            <person name="Min H."/>
            <person name="Sherman L.A."/>
            <person name="Pakrasi H.B."/>
        </authorList>
    </citation>
    <scope>NUCLEOTIDE SEQUENCE [LARGE SCALE GENOMIC DNA]</scope>
    <source>
        <strain evidence="3">PCC 7822</strain>
        <plasmid evidence="3">Cy782203</plasmid>
    </source>
</reference>
<dbReference type="HOGENOM" id="CLU_1701343_0_0_3"/>
<gene>
    <name evidence="2" type="ordered locus">Cyan7822_6731</name>
</gene>
<sequence>MDKIVWTTSVKGLIYKGIQEITEGEITRGELTIIEYHDYLNIPRADKETEQRFCSMIDDLIIKILLYLQIRGDKIDLSEERAYSPKNTKNIPLTPSWIGKNYQAPTPSSPKISPSNHASPRPHFRRGHMKKVAVGHLLTERKWVWIEPTLVNWS</sequence>
<name>E0UN77_GLOV7</name>
<dbReference type="InterPro" id="IPR058915">
    <property type="entry name" value="AcrVA2-like"/>
</dbReference>
<proteinExistence type="predicted"/>
<evidence type="ECO:0000313" key="2">
    <source>
        <dbReference type="EMBL" id="ADN18407.1"/>
    </source>
</evidence>
<dbReference type="Proteomes" id="UP000008206">
    <property type="component" value="Plasmid Cy782203"/>
</dbReference>
<feature type="region of interest" description="Disordered" evidence="1">
    <location>
        <begin position="103"/>
        <end position="125"/>
    </location>
</feature>
<dbReference type="AlphaFoldDB" id="E0UN77"/>
<keyword evidence="3" id="KW-1185">Reference proteome</keyword>
<organism evidence="2 3">
    <name type="scientific">Gloeothece verrucosa (strain PCC 7822)</name>
    <name type="common">Cyanothece sp. (strain PCC 7822)</name>
    <dbReference type="NCBI Taxonomy" id="497965"/>
    <lineage>
        <taxon>Bacteria</taxon>
        <taxon>Bacillati</taxon>
        <taxon>Cyanobacteriota</taxon>
        <taxon>Cyanophyceae</taxon>
        <taxon>Oscillatoriophycideae</taxon>
        <taxon>Chroococcales</taxon>
        <taxon>Aphanothecaceae</taxon>
        <taxon>Gloeothece</taxon>
        <taxon>Gloeothece verrucosa</taxon>
    </lineage>
</organism>
<dbReference type="EMBL" id="CP002201">
    <property type="protein sequence ID" value="ADN18407.1"/>
    <property type="molecule type" value="Genomic_DNA"/>
</dbReference>
<geneLocation type="plasmid" evidence="2 3">
    <name>Cy782203</name>
</geneLocation>
<accession>E0UN77</accession>
<dbReference type="Pfam" id="PF26125">
    <property type="entry name" value="AcrVA2-like"/>
    <property type="match status" value="1"/>
</dbReference>
<keyword evidence="2" id="KW-0614">Plasmid</keyword>
<protein>
    <submittedName>
        <fullName evidence="2">Uncharacterized protein</fullName>
    </submittedName>
</protein>
<evidence type="ECO:0000313" key="3">
    <source>
        <dbReference type="Proteomes" id="UP000008206"/>
    </source>
</evidence>
<dbReference type="KEGG" id="cyj:Cyan7822_6731"/>